<reference evidence="9" key="1">
    <citation type="submission" date="2020-05" db="EMBL/GenBank/DDBJ databases">
        <authorList>
            <person name="Brown S."/>
            <person name="Huntemann M."/>
            <person name="Clum A."/>
            <person name="Spunde A."/>
            <person name="Palaniappan K."/>
            <person name="Ritter S."/>
            <person name="Mikhailova N."/>
            <person name="Chen I.-M."/>
            <person name="Stamatis D."/>
            <person name="Reddy T."/>
            <person name="O'Malley R."/>
            <person name="Daum C."/>
            <person name="Shapiro N."/>
            <person name="Ivanova N."/>
            <person name="Kyrpides N."/>
            <person name="Woyke T."/>
        </authorList>
    </citation>
    <scope>NUCLEOTIDE SEQUENCE</scope>
    <source>
        <strain evidence="9">DJ080</strain>
    </source>
</reference>
<proteinExistence type="inferred from homology"/>
<dbReference type="SUPFAM" id="SSF102114">
    <property type="entry name" value="Radical SAM enzymes"/>
    <property type="match status" value="1"/>
</dbReference>
<keyword evidence="4" id="KW-0479">Metal-binding</keyword>
<dbReference type="InterPro" id="IPR007197">
    <property type="entry name" value="rSAM"/>
</dbReference>
<keyword evidence="6" id="KW-0411">Iron-sulfur</keyword>
<dbReference type="GO" id="GO:0051539">
    <property type="term" value="F:4 iron, 4 sulfur cluster binding"/>
    <property type="evidence" value="ECO:0007669"/>
    <property type="project" value="UniProtKB-KW"/>
</dbReference>
<organism evidence="9 10">
    <name type="scientific">Clostridium beijerinckii</name>
    <name type="common">Clostridium MP</name>
    <dbReference type="NCBI Taxonomy" id="1520"/>
    <lineage>
        <taxon>Bacteria</taxon>
        <taxon>Bacillati</taxon>
        <taxon>Bacillota</taxon>
        <taxon>Clostridia</taxon>
        <taxon>Eubacteriales</taxon>
        <taxon>Clostridiaceae</taxon>
        <taxon>Clostridium</taxon>
    </lineage>
</organism>
<dbReference type="SFLD" id="SFLDG01067">
    <property type="entry name" value="SPASM/twitch_domain_containing"/>
    <property type="match status" value="1"/>
</dbReference>
<dbReference type="SFLD" id="SFLDG01386">
    <property type="entry name" value="main_SPASM_domain-containing"/>
    <property type="match status" value="1"/>
</dbReference>
<dbReference type="NCBIfam" id="NF038170">
    <property type="entry name" value="lachnocin_rSAM"/>
    <property type="match status" value="1"/>
</dbReference>
<feature type="domain" description="Radical SAM core" evidence="8">
    <location>
        <begin position="82"/>
        <end position="252"/>
    </location>
</feature>
<dbReference type="Proteomes" id="UP001193748">
    <property type="component" value="Unassembled WGS sequence"/>
</dbReference>
<dbReference type="InterPro" id="IPR023867">
    <property type="entry name" value="Sulphatase_maturase_rSAM"/>
</dbReference>
<protein>
    <recommendedName>
        <fullName evidence="8">Radical SAM core domain-containing protein</fullName>
    </recommendedName>
</protein>
<evidence type="ECO:0000256" key="4">
    <source>
        <dbReference type="ARBA" id="ARBA00022723"/>
    </source>
</evidence>
<evidence type="ECO:0000256" key="5">
    <source>
        <dbReference type="ARBA" id="ARBA00023004"/>
    </source>
</evidence>
<comment type="cofactor">
    <cofactor evidence="1">
        <name>[4Fe-4S] cluster</name>
        <dbReference type="ChEBI" id="CHEBI:49883"/>
    </cofactor>
</comment>
<comment type="similarity">
    <text evidence="7">Belongs to the radical SAM superfamily. Anaerobic sulfatase-maturating enzyme family.</text>
</comment>
<dbReference type="InterPro" id="IPR000385">
    <property type="entry name" value="MoaA_NifB_PqqE_Fe-S-bd_CS"/>
</dbReference>
<evidence type="ECO:0000256" key="3">
    <source>
        <dbReference type="ARBA" id="ARBA00022691"/>
    </source>
</evidence>
<gene>
    <name evidence="9" type="ORF">B0H41_003930</name>
</gene>
<keyword evidence="5" id="KW-0408">Iron</keyword>
<evidence type="ECO:0000256" key="2">
    <source>
        <dbReference type="ARBA" id="ARBA00022485"/>
    </source>
</evidence>
<dbReference type="CDD" id="cd01335">
    <property type="entry name" value="Radical_SAM"/>
    <property type="match status" value="1"/>
</dbReference>
<dbReference type="AlphaFoldDB" id="A0AAX0B541"/>
<dbReference type="SFLD" id="SFLDG01384">
    <property type="entry name" value="thioether_bond_formation_requi"/>
    <property type="match status" value="1"/>
</dbReference>
<reference evidence="9" key="2">
    <citation type="journal article" date="2022" name="Nat. Biotechnol.">
        <title>Carbon-negative production of acetone and isopropanol by gas fermentation at industrial pilot scale.</title>
        <authorList>
            <person name="Liew F.E."/>
            <person name="Nogle R."/>
            <person name="Abdalla T."/>
            <person name="Rasor B.J."/>
            <person name="Canter C."/>
            <person name="Jensen R.O."/>
            <person name="Wang L."/>
            <person name="Strutz J."/>
            <person name="Chirania P."/>
            <person name="De Tissera S."/>
            <person name="Mueller A.P."/>
            <person name="Ruan Z."/>
            <person name="Gao A."/>
            <person name="Tran L."/>
            <person name="Engle N.L."/>
            <person name="Bromley J.C."/>
            <person name="Daniell J."/>
            <person name="Conrado R."/>
            <person name="Tschaplinski T.J."/>
            <person name="Giannone R.J."/>
            <person name="Hettich R.L."/>
            <person name="Karim A.S."/>
            <person name="Simpson S.D."/>
            <person name="Brown S.D."/>
            <person name="Leang C."/>
            <person name="Jewett M.C."/>
            <person name="Kopke M."/>
        </authorList>
    </citation>
    <scope>NUCLEOTIDE SEQUENCE</scope>
    <source>
        <strain evidence="9">DJ080</strain>
    </source>
</reference>
<evidence type="ECO:0000256" key="1">
    <source>
        <dbReference type="ARBA" id="ARBA00001966"/>
    </source>
</evidence>
<evidence type="ECO:0000313" key="10">
    <source>
        <dbReference type="Proteomes" id="UP001193748"/>
    </source>
</evidence>
<dbReference type="SFLD" id="SFLDS00029">
    <property type="entry name" value="Radical_SAM"/>
    <property type="match status" value="1"/>
</dbReference>
<dbReference type="GO" id="GO:0016491">
    <property type="term" value="F:oxidoreductase activity"/>
    <property type="evidence" value="ECO:0007669"/>
    <property type="project" value="InterPro"/>
</dbReference>
<evidence type="ECO:0000313" key="9">
    <source>
        <dbReference type="EMBL" id="NRT90251.1"/>
    </source>
</evidence>
<evidence type="ECO:0000256" key="6">
    <source>
        <dbReference type="ARBA" id="ARBA00023014"/>
    </source>
</evidence>
<accession>A0AAX0B541</accession>
<keyword evidence="3" id="KW-0949">S-adenosyl-L-methionine</keyword>
<name>A0AAX0B541_CLOBE</name>
<dbReference type="InterPro" id="IPR058240">
    <property type="entry name" value="rSAM_sf"/>
</dbReference>
<dbReference type="PANTHER" id="PTHR43273:SF3">
    <property type="entry name" value="ANAEROBIC SULFATASE-MATURATING ENZYME HOMOLOG ASLB-RELATED"/>
    <property type="match status" value="1"/>
</dbReference>
<sequence>MYLSKIIKTNNNMYIYDALNNNFAKINSEEDILDDNKYADFLINNNFRDIKKPCEFDVKYPYSEDELNNMYNSKIKSMTLALTEQCNLRCKYCGYMPKYMDHNYKLKNMPKDVAFKAIDILMNNSDESDMCHLGFYGGEPLLRLDLIKGCIDYISNKYPFRKPFYNMVTNAVLLDDKVTDFIIENDIKVNISFDGPKKYQNKYRVDCNGNSSHEKVSQNIQAFYRKDPKYFRENVTYNVVMFNGASNDLFESIDNLWKSNVNMIDLFPTEYFMNSRDESDKLVNKDEKIDIKTYDFAYQNMLKGMKKYYSSFGGSAFSNCILPGGFCIPGVRKNFVTTDGKLIVCEKVDEDKEVFEIGDVYNGIDINKIKRLVDETLKSLQKCKYCWASKFCKLCFKDILNINNDFCEKSRKDVENELGYYLDNVSNNRDLVNYVANISLI</sequence>
<evidence type="ECO:0000259" key="8">
    <source>
        <dbReference type="Pfam" id="PF04055"/>
    </source>
</evidence>
<dbReference type="InterPro" id="IPR013785">
    <property type="entry name" value="Aldolase_TIM"/>
</dbReference>
<evidence type="ECO:0000256" key="7">
    <source>
        <dbReference type="ARBA" id="ARBA00023601"/>
    </source>
</evidence>
<dbReference type="GO" id="GO:0046872">
    <property type="term" value="F:metal ion binding"/>
    <property type="evidence" value="ECO:0007669"/>
    <property type="project" value="UniProtKB-KW"/>
</dbReference>
<comment type="caution">
    <text evidence="9">The sequence shown here is derived from an EMBL/GenBank/DDBJ whole genome shotgun (WGS) entry which is preliminary data.</text>
</comment>
<dbReference type="PANTHER" id="PTHR43273">
    <property type="entry name" value="ANAEROBIC SULFATASE-MATURATING ENZYME HOMOLOG ASLB-RELATED"/>
    <property type="match status" value="1"/>
</dbReference>
<keyword evidence="2" id="KW-0004">4Fe-4S</keyword>
<dbReference type="Pfam" id="PF04055">
    <property type="entry name" value="Radical_SAM"/>
    <property type="match status" value="1"/>
</dbReference>
<dbReference type="EMBL" id="JABSWW010000001">
    <property type="protein sequence ID" value="NRT90251.1"/>
    <property type="molecule type" value="Genomic_DNA"/>
</dbReference>
<dbReference type="RefSeq" id="WP_077844390.1">
    <property type="nucleotide sequence ID" value="NZ_CP107022.1"/>
</dbReference>
<dbReference type="PROSITE" id="PS01305">
    <property type="entry name" value="MOAA_NIFB_PQQE"/>
    <property type="match status" value="1"/>
</dbReference>
<dbReference type="Gene3D" id="3.20.20.70">
    <property type="entry name" value="Aldolase class I"/>
    <property type="match status" value="1"/>
</dbReference>